<dbReference type="EMBL" id="JAME01000010">
    <property type="protein sequence ID" value="ETX29365.1"/>
    <property type="molecule type" value="Genomic_DNA"/>
</dbReference>
<dbReference type="STRING" id="1449351.RISW2_01460"/>
<gene>
    <name evidence="3" type="ORF">RISW2_01460</name>
</gene>
<feature type="coiled-coil region" evidence="1">
    <location>
        <begin position="66"/>
        <end position="93"/>
    </location>
</feature>
<dbReference type="AlphaFoldDB" id="X7F983"/>
<reference evidence="3 4" key="1">
    <citation type="submission" date="2014-01" db="EMBL/GenBank/DDBJ databases">
        <title>Roseivivax isoporae LMG 25204 Genome Sequencing.</title>
        <authorList>
            <person name="Lai Q."/>
            <person name="Li G."/>
            <person name="Shao Z."/>
        </authorList>
    </citation>
    <scope>NUCLEOTIDE SEQUENCE [LARGE SCALE GENOMIC DNA]</scope>
    <source>
        <strain evidence="3 4">LMG 25204</strain>
    </source>
</reference>
<name>X7F983_9RHOB</name>
<evidence type="ECO:0000313" key="3">
    <source>
        <dbReference type="EMBL" id="ETX29365.1"/>
    </source>
</evidence>
<proteinExistence type="predicted"/>
<evidence type="ECO:0000256" key="2">
    <source>
        <dbReference type="SAM" id="MobiDB-lite"/>
    </source>
</evidence>
<evidence type="ECO:0000313" key="4">
    <source>
        <dbReference type="Proteomes" id="UP000023430"/>
    </source>
</evidence>
<dbReference type="Proteomes" id="UP000023430">
    <property type="component" value="Unassembled WGS sequence"/>
</dbReference>
<keyword evidence="1" id="KW-0175">Coiled coil</keyword>
<feature type="region of interest" description="Disordered" evidence="2">
    <location>
        <begin position="1"/>
        <end position="33"/>
    </location>
</feature>
<organism evidence="3 4">
    <name type="scientific">Roseivivax isoporae LMG 25204</name>
    <dbReference type="NCBI Taxonomy" id="1449351"/>
    <lineage>
        <taxon>Bacteria</taxon>
        <taxon>Pseudomonadati</taxon>
        <taxon>Pseudomonadota</taxon>
        <taxon>Alphaproteobacteria</taxon>
        <taxon>Rhodobacterales</taxon>
        <taxon>Roseobacteraceae</taxon>
        <taxon>Roseivivax</taxon>
    </lineage>
</organism>
<sequence length="364" mass="38262">MQDHHGNDLPGLFGAGQAGPDRRADPFARSLSPDAASAADLADRIERLGDRFERLEFSLLQAGPPRDEVAEMLAHLDDRMGRLERQLEAMAAARRIAPDAAPLAAALQALAADRDAARLLVTRQEDGVAEADRLVASLRLALADLPAHPADHGPAIVALRDAVDELPGALACRFQEVSRDINDLRGDIAALRERQGDAEPAWSAALASALSDMSAAALPALGDRVEAALGALSGRIDRLATRPDPVLDLTAQRQGFARFNAAAGIFLRRLEALVASLAGEYVRLAARIEEAAAPVQTIGDPEAATDAPPAALLTSLAALADANARLAALAQGAPADHDRRMDAALRTLRCDLAEALADAVRHAE</sequence>
<comment type="caution">
    <text evidence="3">The sequence shown here is derived from an EMBL/GenBank/DDBJ whole genome shotgun (WGS) entry which is preliminary data.</text>
</comment>
<protein>
    <submittedName>
        <fullName evidence="3">Uncharacterized protein</fullName>
    </submittedName>
</protein>
<dbReference type="eggNOG" id="ENOG5032GY9">
    <property type="taxonomic scope" value="Bacteria"/>
</dbReference>
<keyword evidence="4" id="KW-1185">Reference proteome</keyword>
<accession>X7F983</accession>
<evidence type="ECO:0000256" key="1">
    <source>
        <dbReference type="SAM" id="Coils"/>
    </source>
</evidence>